<protein>
    <recommendedName>
        <fullName evidence="5">MYND-type domain-containing protein</fullName>
    </recommendedName>
</protein>
<dbReference type="Proteomes" id="UP000799779">
    <property type="component" value="Unassembled WGS sequence"/>
</dbReference>
<dbReference type="Pfam" id="PF01753">
    <property type="entry name" value="zf-MYND"/>
    <property type="match status" value="1"/>
</dbReference>
<evidence type="ECO:0000256" key="4">
    <source>
        <dbReference type="PROSITE-ProRule" id="PRU00134"/>
    </source>
</evidence>
<evidence type="ECO:0000313" key="6">
    <source>
        <dbReference type="EMBL" id="KAF1997008.1"/>
    </source>
</evidence>
<evidence type="ECO:0000259" key="5">
    <source>
        <dbReference type="PROSITE" id="PS50865"/>
    </source>
</evidence>
<gene>
    <name evidence="6" type="ORF">P154DRAFT_497660</name>
</gene>
<evidence type="ECO:0000256" key="2">
    <source>
        <dbReference type="ARBA" id="ARBA00022771"/>
    </source>
</evidence>
<feature type="domain" description="MYND-type" evidence="5">
    <location>
        <begin position="31"/>
        <end position="70"/>
    </location>
</feature>
<dbReference type="GO" id="GO:0008270">
    <property type="term" value="F:zinc ion binding"/>
    <property type="evidence" value="ECO:0007669"/>
    <property type="project" value="UniProtKB-KW"/>
</dbReference>
<dbReference type="InterPro" id="IPR002893">
    <property type="entry name" value="Znf_MYND"/>
</dbReference>
<dbReference type="PANTHER" id="PTHR46920">
    <property type="match status" value="1"/>
</dbReference>
<name>A0A6A5W7C2_9PLEO</name>
<keyword evidence="2 4" id="KW-0863">Zinc-finger</keyword>
<dbReference type="Pfam" id="PF20179">
    <property type="entry name" value="MSS51_C"/>
    <property type="match status" value="1"/>
</dbReference>
<evidence type="ECO:0000256" key="1">
    <source>
        <dbReference type="ARBA" id="ARBA00022723"/>
    </source>
</evidence>
<accession>A0A6A5W7C2</accession>
<dbReference type="OrthoDB" id="432970at2759"/>
<dbReference type="AlphaFoldDB" id="A0A6A5W7C2"/>
<sequence>MPSKCKTRERLASDTPDIPELPVGAIRGNLCFRCFSPTDKILKCGACRRAGYCSAECQKLDWKIVHKNHCKIFKTINELEEQQYQTTRTWSEYSSYILETVRSIRDAAPSDEVLRFVVQAQPYCATCRRSAVQLFNRKISLKRCGDCKLVFSCAECTTTPTHSQAICTAYQNYAAVEAFRIDFFEDTGKASPVTCTQFPLEERKFLKDAKQGWYDYFVKISDKQQIEPVIKPDFSGVTEIVGQVGTAEEREQPERMRMFLLCATDNLTMPLTILSALEDIEYSKPSLNIHLVGATGREFLALANFEEILHLNPSLKTLNITAAGPHSWAGDKASPYVPSMNLDCCPVCKSEGRTRSIASYRGVYHDFAASSNFAKPDLVVLFNSGWVDGDDAEKDWAPTIKLLVDQNVPALFTTYNQSEARHEELKLMGMNVKFVVEPEKNKWRGLVPTPEFIDEEYGMWYQNEYRYLIQGKL</sequence>
<proteinExistence type="predicted"/>
<dbReference type="PANTHER" id="PTHR46920:SF1">
    <property type="entry name" value="PROTEIN MSS51 HOMOLOG, MITOCHONDRIAL-RELATED"/>
    <property type="match status" value="1"/>
</dbReference>
<dbReference type="PROSITE" id="PS50865">
    <property type="entry name" value="ZF_MYND_2"/>
    <property type="match status" value="1"/>
</dbReference>
<keyword evidence="1" id="KW-0479">Metal-binding</keyword>
<organism evidence="6 7">
    <name type="scientific">Amniculicola lignicola CBS 123094</name>
    <dbReference type="NCBI Taxonomy" id="1392246"/>
    <lineage>
        <taxon>Eukaryota</taxon>
        <taxon>Fungi</taxon>
        <taxon>Dikarya</taxon>
        <taxon>Ascomycota</taxon>
        <taxon>Pezizomycotina</taxon>
        <taxon>Dothideomycetes</taxon>
        <taxon>Pleosporomycetidae</taxon>
        <taxon>Pleosporales</taxon>
        <taxon>Amniculicolaceae</taxon>
        <taxon>Amniculicola</taxon>
    </lineage>
</organism>
<dbReference type="EMBL" id="ML977618">
    <property type="protein sequence ID" value="KAF1997008.1"/>
    <property type="molecule type" value="Genomic_DNA"/>
</dbReference>
<keyword evidence="3" id="KW-0862">Zinc</keyword>
<keyword evidence="7" id="KW-1185">Reference proteome</keyword>
<dbReference type="InterPro" id="IPR046824">
    <property type="entry name" value="Mss51-like_C"/>
</dbReference>
<evidence type="ECO:0000256" key="3">
    <source>
        <dbReference type="ARBA" id="ARBA00022833"/>
    </source>
</evidence>
<dbReference type="InterPro" id="IPR052839">
    <property type="entry name" value="Mito_gene_expr_regulator"/>
</dbReference>
<dbReference type="Gene3D" id="6.10.140.2220">
    <property type="match status" value="1"/>
</dbReference>
<evidence type="ECO:0000313" key="7">
    <source>
        <dbReference type="Proteomes" id="UP000799779"/>
    </source>
</evidence>
<reference evidence="6" key="1">
    <citation type="journal article" date="2020" name="Stud. Mycol.">
        <title>101 Dothideomycetes genomes: a test case for predicting lifestyles and emergence of pathogens.</title>
        <authorList>
            <person name="Haridas S."/>
            <person name="Albert R."/>
            <person name="Binder M."/>
            <person name="Bloem J."/>
            <person name="Labutti K."/>
            <person name="Salamov A."/>
            <person name="Andreopoulos B."/>
            <person name="Baker S."/>
            <person name="Barry K."/>
            <person name="Bills G."/>
            <person name="Bluhm B."/>
            <person name="Cannon C."/>
            <person name="Castanera R."/>
            <person name="Culley D."/>
            <person name="Daum C."/>
            <person name="Ezra D."/>
            <person name="Gonzalez J."/>
            <person name="Henrissat B."/>
            <person name="Kuo A."/>
            <person name="Liang C."/>
            <person name="Lipzen A."/>
            <person name="Lutzoni F."/>
            <person name="Magnuson J."/>
            <person name="Mondo S."/>
            <person name="Nolan M."/>
            <person name="Ohm R."/>
            <person name="Pangilinan J."/>
            <person name="Park H.-J."/>
            <person name="Ramirez L."/>
            <person name="Alfaro M."/>
            <person name="Sun H."/>
            <person name="Tritt A."/>
            <person name="Yoshinaga Y."/>
            <person name="Zwiers L.-H."/>
            <person name="Turgeon B."/>
            <person name="Goodwin S."/>
            <person name="Spatafora J."/>
            <person name="Crous P."/>
            <person name="Grigoriev I."/>
        </authorList>
    </citation>
    <scope>NUCLEOTIDE SEQUENCE</scope>
    <source>
        <strain evidence="6">CBS 123094</strain>
    </source>
</reference>
<dbReference type="PROSITE" id="PS01360">
    <property type="entry name" value="ZF_MYND_1"/>
    <property type="match status" value="1"/>
</dbReference>
<dbReference type="SUPFAM" id="SSF144232">
    <property type="entry name" value="HIT/MYND zinc finger-like"/>
    <property type="match status" value="1"/>
</dbReference>